<dbReference type="EMBL" id="CP006905">
    <property type="protein sequence ID" value="AIY85134.1"/>
    <property type="molecule type" value="Genomic_DNA"/>
</dbReference>
<dbReference type="Gene3D" id="3.30.565.10">
    <property type="entry name" value="Histidine kinase-like ATPase, C-terminal domain"/>
    <property type="match status" value="1"/>
</dbReference>
<evidence type="ECO:0000313" key="11">
    <source>
        <dbReference type="Proteomes" id="UP000030635"/>
    </source>
</evidence>
<dbReference type="GeneID" id="60851648"/>
<evidence type="ECO:0000256" key="7">
    <source>
        <dbReference type="ARBA" id="ARBA00022840"/>
    </source>
</evidence>
<dbReference type="InterPro" id="IPR003594">
    <property type="entry name" value="HATPase_dom"/>
</dbReference>
<dbReference type="SUPFAM" id="SSF55874">
    <property type="entry name" value="ATPase domain of HSP90 chaperone/DNA topoisomerase II/histidine kinase"/>
    <property type="match status" value="1"/>
</dbReference>
<name>A0A0A7FZS3_9CLOT</name>
<dbReference type="STRING" id="1561.NPD11_1874"/>
<evidence type="ECO:0000256" key="2">
    <source>
        <dbReference type="ARBA" id="ARBA00012438"/>
    </source>
</evidence>
<dbReference type="GO" id="GO:0000155">
    <property type="term" value="F:phosphorelay sensor kinase activity"/>
    <property type="evidence" value="ECO:0007669"/>
    <property type="project" value="InterPro"/>
</dbReference>
<dbReference type="eggNOG" id="COG2205">
    <property type="taxonomic scope" value="Bacteria"/>
</dbReference>
<dbReference type="GO" id="GO:0005524">
    <property type="term" value="F:ATP binding"/>
    <property type="evidence" value="ECO:0007669"/>
    <property type="project" value="UniProtKB-KW"/>
</dbReference>
<dbReference type="PRINTS" id="PR00344">
    <property type="entry name" value="BCTRLSENSOR"/>
</dbReference>
<gene>
    <name evidence="10" type="ORF">U729_1129</name>
</gene>
<evidence type="ECO:0000256" key="6">
    <source>
        <dbReference type="ARBA" id="ARBA00022777"/>
    </source>
</evidence>
<dbReference type="InterPro" id="IPR004358">
    <property type="entry name" value="Sig_transdc_His_kin-like_C"/>
</dbReference>
<evidence type="ECO:0000256" key="5">
    <source>
        <dbReference type="ARBA" id="ARBA00022741"/>
    </source>
</evidence>
<dbReference type="Pfam" id="PF02518">
    <property type="entry name" value="HATPase_c"/>
    <property type="match status" value="1"/>
</dbReference>
<dbReference type="PANTHER" id="PTHR43547:SF2">
    <property type="entry name" value="HYBRID SIGNAL TRANSDUCTION HISTIDINE KINASE C"/>
    <property type="match status" value="1"/>
</dbReference>
<keyword evidence="7" id="KW-0067">ATP-binding</keyword>
<dbReference type="SMART" id="SM00388">
    <property type="entry name" value="HisKA"/>
    <property type="match status" value="1"/>
</dbReference>
<dbReference type="EC" id="2.7.13.3" evidence="2"/>
<keyword evidence="11" id="KW-1185">Reference proteome</keyword>
<dbReference type="AlphaFoldDB" id="A0A0A7FZS3"/>
<dbReference type="SUPFAM" id="SSF47384">
    <property type="entry name" value="Homodimeric domain of signal transducing histidine kinase"/>
    <property type="match status" value="1"/>
</dbReference>
<protein>
    <recommendedName>
        <fullName evidence="2">histidine kinase</fullName>
        <ecNumber evidence="2">2.7.13.3</ecNumber>
    </recommendedName>
</protein>
<keyword evidence="8" id="KW-0902">Two-component regulatory system</keyword>
<dbReference type="Gene3D" id="1.10.287.130">
    <property type="match status" value="1"/>
</dbReference>
<dbReference type="PANTHER" id="PTHR43547">
    <property type="entry name" value="TWO-COMPONENT HISTIDINE KINASE"/>
    <property type="match status" value="1"/>
</dbReference>
<accession>A0A0A7FZS3</accession>
<dbReference type="PROSITE" id="PS50109">
    <property type="entry name" value="HIS_KIN"/>
    <property type="match status" value="1"/>
</dbReference>
<dbReference type="InterPro" id="IPR003661">
    <property type="entry name" value="HisK_dim/P_dom"/>
</dbReference>
<dbReference type="CDD" id="cd00075">
    <property type="entry name" value="HATPase"/>
    <property type="match status" value="1"/>
</dbReference>
<evidence type="ECO:0000256" key="1">
    <source>
        <dbReference type="ARBA" id="ARBA00000085"/>
    </source>
</evidence>
<evidence type="ECO:0000256" key="4">
    <source>
        <dbReference type="ARBA" id="ARBA00022679"/>
    </source>
</evidence>
<keyword evidence="4" id="KW-0808">Transferase</keyword>
<evidence type="ECO:0000313" key="10">
    <source>
        <dbReference type="EMBL" id="AIY85134.1"/>
    </source>
</evidence>
<comment type="catalytic activity">
    <reaction evidence="1">
        <text>ATP + protein L-histidine = ADP + protein N-phospho-L-histidine.</text>
        <dbReference type="EC" id="2.7.13.3"/>
    </reaction>
</comment>
<dbReference type="Proteomes" id="UP000030635">
    <property type="component" value="Chromosome"/>
</dbReference>
<dbReference type="InterPro" id="IPR005467">
    <property type="entry name" value="His_kinase_dom"/>
</dbReference>
<evidence type="ECO:0000259" key="9">
    <source>
        <dbReference type="PROSITE" id="PS50109"/>
    </source>
</evidence>
<keyword evidence="5" id="KW-0547">Nucleotide-binding</keyword>
<dbReference type="Pfam" id="PF00512">
    <property type="entry name" value="HisKA"/>
    <property type="match status" value="1"/>
</dbReference>
<dbReference type="KEGG" id="cbv:U729_1129"/>
<dbReference type="OrthoDB" id="9813394at2"/>
<evidence type="ECO:0000256" key="3">
    <source>
        <dbReference type="ARBA" id="ARBA00022553"/>
    </source>
</evidence>
<sequence length="283" mass="32657">MFNYTNKSDYENLSKDEMLDLICDLKDREEKLERFISNISHDLRSPLNVIMSIYQMLEAMKAENMDLKEKEYLNMLKRNSYKMLKLIDNLIDVSKLDRNYFNINKKNIELVSFLENTIASIDKYAKQKDITLVFDTNKEECIISVDPDAFDRIFINLLSNAIKFSNSGECIYITLMVDDKNVKISVVDNGIGIAKEDQENIFNRFTQTTKAKTEYKGSGIGLDLVKSLVNLHDGVITLKSEPLKGSDFTVIIPNTKLEKEENKVEHSSNNVQLLEIEFSDIYL</sequence>
<dbReference type="InterPro" id="IPR036097">
    <property type="entry name" value="HisK_dim/P_sf"/>
</dbReference>
<evidence type="ECO:0000256" key="8">
    <source>
        <dbReference type="ARBA" id="ARBA00023012"/>
    </source>
</evidence>
<proteinExistence type="predicted"/>
<dbReference type="SMART" id="SM00387">
    <property type="entry name" value="HATPase_c"/>
    <property type="match status" value="1"/>
</dbReference>
<organism evidence="10 11">
    <name type="scientific">Clostridium baratii str. Sullivan</name>
    <dbReference type="NCBI Taxonomy" id="1415775"/>
    <lineage>
        <taxon>Bacteria</taxon>
        <taxon>Bacillati</taxon>
        <taxon>Bacillota</taxon>
        <taxon>Clostridia</taxon>
        <taxon>Eubacteriales</taxon>
        <taxon>Clostridiaceae</taxon>
        <taxon>Clostridium</taxon>
    </lineage>
</organism>
<keyword evidence="6 10" id="KW-0418">Kinase</keyword>
<reference evidence="10 11" key="1">
    <citation type="journal article" date="2015" name="Infect. Genet. Evol.">
        <title>Genomic sequences of six botulinum neurotoxin-producing strains representing three clostridial species illustrate the mobility and diversity of botulinum neurotoxin genes.</title>
        <authorList>
            <person name="Smith T.J."/>
            <person name="Hill K.K."/>
            <person name="Xie G."/>
            <person name="Foley B.T."/>
            <person name="Williamson C.H."/>
            <person name="Foster J.T."/>
            <person name="Johnson S.L."/>
            <person name="Chertkov O."/>
            <person name="Teshima H."/>
            <person name="Gibbons H.S."/>
            <person name="Johnsky L.A."/>
            <person name="Karavis M.A."/>
            <person name="Smith L.A."/>
        </authorList>
    </citation>
    <scope>NUCLEOTIDE SEQUENCE [LARGE SCALE GENOMIC DNA]</scope>
    <source>
        <strain evidence="10">Sullivan</strain>
    </source>
</reference>
<dbReference type="InterPro" id="IPR036890">
    <property type="entry name" value="HATPase_C_sf"/>
</dbReference>
<dbReference type="CDD" id="cd00082">
    <property type="entry name" value="HisKA"/>
    <property type="match status" value="1"/>
</dbReference>
<dbReference type="RefSeq" id="WP_039312372.1">
    <property type="nucleotide sequence ID" value="NZ_CP006905.1"/>
</dbReference>
<feature type="domain" description="Histidine kinase" evidence="9">
    <location>
        <begin position="38"/>
        <end position="256"/>
    </location>
</feature>
<dbReference type="HOGENOM" id="CLU_000445_89_3_9"/>
<dbReference type="FunFam" id="3.30.565.10:FF:000037">
    <property type="entry name" value="Hybrid sensor histidine kinase/response regulator"/>
    <property type="match status" value="1"/>
</dbReference>
<keyword evidence="3" id="KW-0597">Phosphoprotein</keyword>